<gene>
    <name evidence="1" type="ORF">IE81DRAFT_186383</name>
</gene>
<dbReference type="AlphaFoldDB" id="A0A316VU49"/>
<dbReference type="GeneID" id="37032614"/>
<evidence type="ECO:0000313" key="1">
    <source>
        <dbReference type="EMBL" id="PWN41146.1"/>
    </source>
</evidence>
<evidence type="ECO:0000313" key="2">
    <source>
        <dbReference type="Proteomes" id="UP000245783"/>
    </source>
</evidence>
<proteinExistence type="predicted"/>
<dbReference type="RefSeq" id="XP_025368306.1">
    <property type="nucleotide sequence ID" value="XM_025510744.1"/>
</dbReference>
<keyword evidence="2" id="KW-1185">Reference proteome</keyword>
<dbReference type="Proteomes" id="UP000245783">
    <property type="component" value="Unassembled WGS sequence"/>
</dbReference>
<reference evidence="1 2" key="1">
    <citation type="journal article" date="2018" name="Mol. Biol. Evol.">
        <title>Broad Genomic Sampling Reveals a Smut Pathogenic Ancestry of the Fungal Clade Ustilaginomycotina.</title>
        <authorList>
            <person name="Kijpornyongpan T."/>
            <person name="Mondo S.J."/>
            <person name="Barry K."/>
            <person name="Sandor L."/>
            <person name="Lee J."/>
            <person name="Lipzen A."/>
            <person name="Pangilinan J."/>
            <person name="LaButti K."/>
            <person name="Hainaut M."/>
            <person name="Henrissat B."/>
            <person name="Grigoriev I.V."/>
            <person name="Spatafora J.W."/>
            <person name="Aime M.C."/>
        </authorList>
    </citation>
    <scope>NUCLEOTIDE SEQUENCE [LARGE SCALE GENOMIC DNA]</scope>
    <source>
        <strain evidence="1 2">MCA 4658</strain>
    </source>
</reference>
<accession>A0A316VU49</accession>
<name>A0A316VU49_9BASI</name>
<dbReference type="EMBL" id="KZ819398">
    <property type="protein sequence ID" value="PWN41146.1"/>
    <property type="molecule type" value="Genomic_DNA"/>
</dbReference>
<dbReference type="InParanoid" id="A0A316VU49"/>
<protein>
    <submittedName>
        <fullName evidence="1">Uncharacterized protein</fullName>
    </submittedName>
</protein>
<sequence>MHLLGFGGAISKQTFWTVHLFAATGLDHQGLLPWSTDFAQEGMHRELSLVAVKVHSDCKCGTPRRIRLKQPALLVLLDFGNSRLPEPNLNCMLHHTPLISTFAICLDASCCVGSRNESPTGPRNTEGRDAVLSYEESYFTHDASCGAVIRMYVER</sequence>
<organism evidence="1 2">
    <name type="scientific">Ceraceosorus guamensis</name>
    <dbReference type="NCBI Taxonomy" id="1522189"/>
    <lineage>
        <taxon>Eukaryota</taxon>
        <taxon>Fungi</taxon>
        <taxon>Dikarya</taxon>
        <taxon>Basidiomycota</taxon>
        <taxon>Ustilaginomycotina</taxon>
        <taxon>Exobasidiomycetes</taxon>
        <taxon>Ceraceosorales</taxon>
        <taxon>Ceraceosoraceae</taxon>
        <taxon>Ceraceosorus</taxon>
    </lineage>
</organism>